<dbReference type="AlphaFoldDB" id="A0A556MGN9"/>
<accession>A0A556MGN9</accession>
<dbReference type="PROSITE" id="PS51257">
    <property type="entry name" value="PROKAR_LIPOPROTEIN"/>
    <property type="match status" value="1"/>
</dbReference>
<evidence type="ECO:0000313" key="1">
    <source>
        <dbReference type="EMBL" id="TSJ39066.1"/>
    </source>
</evidence>
<evidence type="ECO:0008006" key="3">
    <source>
        <dbReference type="Google" id="ProtNLM"/>
    </source>
</evidence>
<dbReference type="EMBL" id="VLPL01000012">
    <property type="protein sequence ID" value="TSJ39066.1"/>
    <property type="molecule type" value="Genomic_DNA"/>
</dbReference>
<keyword evidence="2" id="KW-1185">Reference proteome</keyword>
<name>A0A556MGN9_9FLAO</name>
<gene>
    <name evidence="1" type="ORF">FO442_17995</name>
</gene>
<dbReference type="RefSeq" id="WP_144334605.1">
    <property type="nucleotide sequence ID" value="NZ_VLPL01000012.1"/>
</dbReference>
<dbReference type="Proteomes" id="UP000316008">
    <property type="component" value="Unassembled WGS sequence"/>
</dbReference>
<organism evidence="1 2">
    <name type="scientific">Fluviicola chungangensis</name>
    <dbReference type="NCBI Taxonomy" id="2597671"/>
    <lineage>
        <taxon>Bacteria</taxon>
        <taxon>Pseudomonadati</taxon>
        <taxon>Bacteroidota</taxon>
        <taxon>Flavobacteriia</taxon>
        <taxon>Flavobacteriales</taxon>
        <taxon>Crocinitomicaceae</taxon>
        <taxon>Fluviicola</taxon>
    </lineage>
</organism>
<proteinExistence type="predicted"/>
<evidence type="ECO:0000313" key="2">
    <source>
        <dbReference type="Proteomes" id="UP000316008"/>
    </source>
</evidence>
<sequence>MKNVTKLLLVLSVFAVGFSSCSKEKSIEKHLYSKSGKWNNTLYEYKYYQNGVLDGTTNYTNAGFVEFKKGGSYTWTFNADGDASVSVGTWTNTDKQLSLTENGSTTIWEILEESKKTLKIEYTEISTEFGDEKEVYTLTFEKSK</sequence>
<protein>
    <recommendedName>
        <fullName evidence="3">Lipocalin-like domain-containing protein</fullName>
    </recommendedName>
</protein>
<reference evidence="1 2" key="1">
    <citation type="submission" date="2019-07" db="EMBL/GenBank/DDBJ databases">
        <authorList>
            <person name="Huq M.A."/>
        </authorList>
    </citation>
    <scope>NUCLEOTIDE SEQUENCE [LARGE SCALE GENOMIC DNA]</scope>
    <source>
        <strain evidence="1 2">MAH-3</strain>
    </source>
</reference>
<comment type="caution">
    <text evidence="1">The sequence shown here is derived from an EMBL/GenBank/DDBJ whole genome shotgun (WGS) entry which is preliminary data.</text>
</comment>